<dbReference type="Gene3D" id="3.60.40.10">
    <property type="entry name" value="PPM-type phosphatase domain"/>
    <property type="match status" value="1"/>
</dbReference>
<evidence type="ECO:0000256" key="1">
    <source>
        <dbReference type="ARBA" id="ARBA00022801"/>
    </source>
</evidence>
<organism evidence="3 4">
    <name type="scientific">Actinomycetospora rhizophila</name>
    <dbReference type="NCBI Taxonomy" id="1416876"/>
    <lineage>
        <taxon>Bacteria</taxon>
        <taxon>Bacillati</taxon>
        <taxon>Actinomycetota</taxon>
        <taxon>Actinomycetes</taxon>
        <taxon>Pseudonocardiales</taxon>
        <taxon>Pseudonocardiaceae</taxon>
        <taxon>Actinomycetospora</taxon>
    </lineage>
</organism>
<dbReference type="GO" id="GO:0004722">
    <property type="term" value="F:protein serine/threonine phosphatase activity"/>
    <property type="evidence" value="ECO:0007669"/>
    <property type="project" value="UniProtKB-EC"/>
</dbReference>
<dbReference type="Pfam" id="PF07228">
    <property type="entry name" value="SpoIIE"/>
    <property type="match status" value="1"/>
</dbReference>
<evidence type="ECO:0000313" key="4">
    <source>
        <dbReference type="Proteomes" id="UP001596175"/>
    </source>
</evidence>
<keyword evidence="4" id="KW-1185">Reference proteome</keyword>
<dbReference type="EMBL" id="JBHSKG010000005">
    <property type="protein sequence ID" value="MFC5139026.1"/>
    <property type="molecule type" value="Genomic_DNA"/>
</dbReference>
<comment type="caution">
    <text evidence="3">The sequence shown here is derived from an EMBL/GenBank/DDBJ whole genome shotgun (WGS) entry which is preliminary data.</text>
</comment>
<dbReference type="PANTHER" id="PTHR43156:SF2">
    <property type="entry name" value="STAGE II SPORULATION PROTEIN E"/>
    <property type="match status" value="1"/>
</dbReference>
<dbReference type="SUPFAM" id="SSF81606">
    <property type="entry name" value="PP2C-like"/>
    <property type="match status" value="1"/>
</dbReference>
<keyword evidence="1 3" id="KW-0378">Hydrolase</keyword>
<dbReference type="EC" id="3.1.3.16" evidence="3"/>
<feature type="domain" description="PPM-type phosphatase" evidence="2">
    <location>
        <begin position="172"/>
        <end position="392"/>
    </location>
</feature>
<dbReference type="SMART" id="SM00331">
    <property type="entry name" value="PP2C_SIG"/>
    <property type="match status" value="1"/>
</dbReference>
<name>A0ABV9ZES9_9PSEU</name>
<gene>
    <name evidence="3" type="ORF">ACFPK1_12355</name>
</gene>
<dbReference type="PANTHER" id="PTHR43156">
    <property type="entry name" value="STAGE II SPORULATION PROTEIN E-RELATED"/>
    <property type="match status" value="1"/>
</dbReference>
<dbReference type="InterPro" id="IPR001932">
    <property type="entry name" value="PPM-type_phosphatase-like_dom"/>
</dbReference>
<dbReference type="Proteomes" id="UP001596175">
    <property type="component" value="Unassembled WGS sequence"/>
</dbReference>
<dbReference type="InterPro" id="IPR052016">
    <property type="entry name" value="Bact_Sigma-Reg"/>
</dbReference>
<evidence type="ECO:0000259" key="2">
    <source>
        <dbReference type="SMART" id="SM00331"/>
    </source>
</evidence>
<dbReference type="RefSeq" id="WP_378021218.1">
    <property type="nucleotide sequence ID" value="NZ_JBHSKG010000005.1"/>
</dbReference>
<proteinExistence type="predicted"/>
<accession>A0ABV9ZES9</accession>
<protein>
    <submittedName>
        <fullName evidence="3">PP2C family protein-serine/threonine phosphatase</fullName>
        <ecNumber evidence="3">3.1.3.16</ecNumber>
    </submittedName>
</protein>
<dbReference type="InterPro" id="IPR036457">
    <property type="entry name" value="PPM-type-like_dom_sf"/>
</dbReference>
<sequence>MSDPLSWHRVIRRLITESHLVAGDGLSRMLDDALRPVGIRAEVLLVDMGQRTLTPIGREPSGSQSVQGSLAGRAFQHGEHVAGTGAEGARVLWMPMLDGTERAGVIRLELGDDVVDDADLRRHCWTVSGLMGHVVMSKMVYSDHLRQLRAPQPLSVASEMLWQLVPPRTFATDRVVVSALLEPYDRVAGDAYDYAVDSGIVYLAVFDGVGHDLEAGFTTALAVSVIRNARRRGETDLSALADETDRHIAARGGSRRFVTAVLARLDTATGVLDYLVAGHPAPLLLRDGHMVRSLQAPPLLPLGVSTNPARRRPAAREQLEPGDRLLFYSDGIVEARDAEGTYFGERRLVDLTERNEQSGLTAPETLRRLAAAVLDHQAGELQDDATLLMLDWSTEGHRTMFPDTLD</sequence>
<evidence type="ECO:0000313" key="3">
    <source>
        <dbReference type="EMBL" id="MFC5139026.1"/>
    </source>
</evidence>
<reference evidence="4" key="1">
    <citation type="journal article" date="2019" name="Int. J. Syst. Evol. Microbiol.">
        <title>The Global Catalogue of Microorganisms (GCM) 10K type strain sequencing project: providing services to taxonomists for standard genome sequencing and annotation.</title>
        <authorList>
            <consortium name="The Broad Institute Genomics Platform"/>
            <consortium name="The Broad Institute Genome Sequencing Center for Infectious Disease"/>
            <person name="Wu L."/>
            <person name="Ma J."/>
        </authorList>
    </citation>
    <scope>NUCLEOTIDE SEQUENCE [LARGE SCALE GENOMIC DNA]</scope>
    <source>
        <strain evidence="4">XZYJ18</strain>
    </source>
</reference>